<reference evidence="2" key="1">
    <citation type="journal article" date="2020" name="Stud. Mycol.">
        <title>101 Dothideomycetes genomes: a test case for predicting lifestyles and emergence of pathogens.</title>
        <authorList>
            <person name="Haridas S."/>
            <person name="Albert R."/>
            <person name="Binder M."/>
            <person name="Bloem J."/>
            <person name="Labutti K."/>
            <person name="Salamov A."/>
            <person name="Andreopoulos B."/>
            <person name="Baker S."/>
            <person name="Barry K."/>
            <person name="Bills G."/>
            <person name="Bluhm B."/>
            <person name="Cannon C."/>
            <person name="Castanera R."/>
            <person name="Culley D."/>
            <person name="Daum C."/>
            <person name="Ezra D."/>
            <person name="Gonzalez J."/>
            <person name="Henrissat B."/>
            <person name="Kuo A."/>
            <person name="Liang C."/>
            <person name="Lipzen A."/>
            <person name="Lutzoni F."/>
            <person name="Magnuson J."/>
            <person name="Mondo S."/>
            <person name="Nolan M."/>
            <person name="Ohm R."/>
            <person name="Pangilinan J."/>
            <person name="Park H.-J."/>
            <person name="Ramirez L."/>
            <person name="Alfaro M."/>
            <person name="Sun H."/>
            <person name="Tritt A."/>
            <person name="Yoshinaga Y."/>
            <person name="Zwiers L.-H."/>
            <person name="Turgeon B."/>
            <person name="Goodwin S."/>
            <person name="Spatafora J."/>
            <person name="Crous P."/>
            <person name="Grigoriev I."/>
        </authorList>
    </citation>
    <scope>NUCLEOTIDE SEQUENCE</scope>
    <source>
        <strain evidence="2">CBS 122681</strain>
    </source>
</reference>
<gene>
    <name evidence="2" type="ORF">K491DRAFT_716377</name>
</gene>
<feature type="compositionally biased region" description="Basic and acidic residues" evidence="1">
    <location>
        <begin position="154"/>
        <end position="164"/>
    </location>
</feature>
<evidence type="ECO:0000256" key="1">
    <source>
        <dbReference type="SAM" id="MobiDB-lite"/>
    </source>
</evidence>
<feature type="region of interest" description="Disordered" evidence="1">
    <location>
        <begin position="265"/>
        <end position="296"/>
    </location>
</feature>
<feature type="compositionally biased region" description="Polar residues" evidence="1">
    <location>
        <begin position="265"/>
        <end position="274"/>
    </location>
</feature>
<feature type="region of interest" description="Disordered" evidence="1">
    <location>
        <begin position="140"/>
        <end position="176"/>
    </location>
</feature>
<evidence type="ECO:0000313" key="3">
    <source>
        <dbReference type="Proteomes" id="UP000799324"/>
    </source>
</evidence>
<dbReference type="AlphaFoldDB" id="A0A6A6T5Z9"/>
<organism evidence="2 3">
    <name type="scientific">Lophiostoma macrostomum CBS 122681</name>
    <dbReference type="NCBI Taxonomy" id="1314788"/>
    <lineage>
        <taxon>Eukaryota</taxon>
        <taxon>Fungi</taxon>
        <taxon>Dikarya</taxon>
        <taxon>Ascomycota</taxon>
        <taxon>Pezizomycotina</taxon>
        <taxon>Dothideomycetes</taxon>
        <taxon>Pleosporomycetidae</taxon>
        <taxon>Pleosporales</taxon>
        <taxon>Lophiostomataceae</taxon>
        <taxon>Lophiostoma</taxon>
    </lineage>
</organism>
<evidence type="ECO:0000313" key="2">
    <source>
        <dbReference type="EMBL" id="KAF2655296.1"/>
    </source>
</evidence>
<feature type="region of interest" description="Disordered" evidence="1">
    <location>
        <begin position="314"/>
        <end position="339"/>
    </location>
</feature>
<accession>A0A6A6T5Z9</accession>
<evidence type="ECO:0008006" key="4">
    <source>
        <dbReference type="Google" id="ProtNLM"/>
    </source>
</evidence>
<dbReference type="Proteomes" id="UP000799324">
    <property type="component" value="Unassembled WGS sequence"/>
</dbReference>
<dbReference type="OrthoDB" id="3796964at2759"/>
<feature type="region of interest" description="Disordered" evidence="1">
    <location>
        <begin position="222"/>
        <end position="241"/>
    </location>
</feature>
<keyword evidence="3" id="KW-1185">Reference proteome</keyword>
<sequence>MDFCWHENPAWMNFGLYQVRPNRPIRIVMNHTLSFDEHFGDRQDTRKLSRLSTLLHEMLHAYLDHYCCENCPTYRENDGRDGHGRAWLMVAAKLEEVFPRLVDLPADLRKFPSLREHMEIYKELPSQCDLERWDMLPEPAELQGLGQKNPKKRKGDDVANEDFRPKKKQKKPARSSIVKLILPSERLAKLKASPGTVSHDSLIGPESQSWGQNLQNLTKRKGDVVANEDARPKKKQKKPAKSLIVKLALPSEQLAKLESSHQTLFHDSSHNTCPNILPGPESRIISTGTDAEVDDSPRKRVRLIGPSVEKAVARTNKPPRKKKERRTTDQTHWLTKKRKPRKAKLFTKTLLSIRKQSSASGWFPPWTSLGK</sequence>
<feature type="compositionally biased region" description="Basic and acidic residues" evidence="1">
    <location>
        <begin position="222"/>
        <end position="231"/>
    </location>
</feature>
<name>A0A6A6T5Z9_9PLEO</name>
<protein>
    <recommendedName>
        <fullName evidence="4">SprT-like domain-containing protein</fullName>
    </recommendedName>
</protein>
<dbReference type="EMBL" id="MU004351">
    <property type="protein sequence ID" value="KAF2655296.1"/>
    <property type="molecule type" value="Genomic_DNA"/>
</dbReference>
<proteinExistence type="predicted"/>